<organism evidence="12 13">
    <name type="scientific">Motilimonas pumila</name>
    <dbReference type="NCBI Taxonomy" id="2303987"/>
    <lineage>
        <taxon>Bacteria</taxon>
        <taxon>Pseudomonadati</taxon>
        <taxon>Pseudomonadota</taxon>
        <taxon>Gammaproteobacteria</taxon>
        <taxon>Alteromonadales</taxon>
        <taxon>Alteromonadales genera incertae sedis</taxon>
        <taxon>Motilimonas</taxon>
    </lineage>
</organism>
<keyword evidence="10 11" id="KW-0198">Cysteine biosynthesis</keyword>
<evidence type="ECO:0000256" key="10">
    <source>
        <dbReference type="ARBA" id="ARBA00023192"/>
    </source>
</evidence>
<dbReference type="InterPro" id="IPR059112">
    <property type="entry name" value="CysZ/EI24"/>
</dbReference>
<feature type="transmembrane region" description="Helical" evidence="11">
    <location>
        <begin position="210"/>
        <end position="243"/>
    </location>
</feature>
<dbReference type="Pfam" id="PF07264">
    <property type="entry name" value="EI24"/>
    <property type="match status" value="1"/>
</dbReference>
<name>A0A418YH11_9GAMM</name>
<dbReference type="AlphaFoldDB" id="A0A418YH11"/>
<comment type="caution">
    <text evidence="12">The sequence shown here is derived from an EMBL/GenBank/DDBJ whole genome shotgun (WGS) entry which is preliminary data.</text>
</comment>
<dbReference type="PANTHER" id="PTHR37468">
    <property type="entry name" value="SULFATE TRANSPORTER CYSZ"/>
    <property type="match status" value="1"/>
</dbReference>
<keyword evidence="8 11" id="KW-0764">Sulfate transport</keyword>
<evidence type="ECO:0000256" key="6">
    <source>
        <dbReference type="ARBA" id="ARBA00022692"/>
    </source>
</evidence>
<reference evidence="12 13" key="2">
    <citation type="submission" date="2019-01" db="EMBL/GenBank/DDBJ databases">
        <title>Motilimonas pumilus sp. nov., isolated from the gut of sea cucumber (Apostichopus japonicus).</title>
        <authorList>
            <person name="Wang F.-Q."/>
            <person name="Ren L.-H."/>
            <person name="Lin Y.-W."/>
            <person name="Sun G.-H."/>
            <person name="Du Z.-J."/>
            <person name="Zhao J.-X."/>
            <person name="Liu X.-J."/>
            <person name="Liu L.-J."/>
        </authorList>
    </citation>
    <scope>NUCLEOTIDE SEQUENCE [LARGE SCALE GENOMIC DNA]</scope>
    <source>
        <strain evidence="12 13">PLHSC7-2</strain>
    </source>
</reference>
<evidence type="ECO:0000256" key="2">
    <source>
        <dbReference type="ARBA" id="ARBA00022448"/>
    </source>
</evidence>
<dbReference type="GO" id="GO:0000103">
    <property type="term" value="P:sulfate assimilation"/>
    <property type="evidence" value="ECO:0007669"/>
    <property type="project" value="InterPro"/>
</dbReference>
<keyword evidence="5 11" id="KW-0028">Amino-acid biosynthesis</keyword>
<evidence type="ECO:0000256" key="1">
    <source>
        <dbReference type="ARBA" id="ARBA00004141"/>
    </source>
</evidence>
<dbReference type="RefSeq" id="WP_119910038.1">
    <property type="nucleotide sequence ID" value="NZ_QZCH01000005.1"/>
</dbReference>
<keyword evidence="7 11" id="KW-1133">Transmembrane helix</keyword>
<reference evidence="12 13" key="1">
    <citation type="submission" date="2018-09" db="EMBL/GenBank/DDBJ databases">
        <authorList>
            <person name="Wang F."/>
        </authorList>
    </citation>
    <scope>NUCLEOTIDE SEQUENCE [LARGE SCALE GENOMIC DNA]</scope>
    <source>
        <strain evidence="12 13">PLHSC7-2</strain>
    </source>
</reference>
<feature type="transmembrane region" description="Helical" evidence="11">
    <location>
        <begin position="145"/>
        <end position="164"/>
    </location>
</feature>
<evidence type="ECO:0000256" key="7">
    <source>
        <dbReference type="ARBA" id="ARBA00022989"/>
    </source>
</evidence>
<keyword evidence="6 11" id="KW-0812">Transmembrane</keyword>
<dbReference type="HAMAP" id="MF_00468">
    <property type="entry name" value="CysZ"/>
    <property type="match status" value="1"/>
</dbReference>
<proteinExistence type="inferred from homology"/>
<evidence type="ECO:0000313" key="13">
    <source>
        <dbReference type="Proteomes" id="UP000283255"/>
    </source>
</evidence>
<dbReference type="GO" id="GO:0019344">
    <property type="term" value="P:cysteine biosynthetic process"/>
    <property type="evidence" value="ECO:0007669"/>
    <property type="project" value="UniProtKB-UniRule"/>
</dbReference>
<protein>
    <recommendedName>
        <fullName evidence="11">Sulfate transporter CysZ</fullName>
    </recommendedName>
</protein>
<dbReference type="Proteomes" id="UP000283255">
    <property type="component" value="Unassembled WGS sequence"/>
</dbReference>
<evidence type="ECO:0000256" key="3">
    <source>
        <dbReference type="ARBA" id="ARBA00022475"/>
    </source>
</evidence>
<accession>A0A418YH11</accession>
<comment type="function">
    <text evidence="11">High affinity, high specificity proton-dependent sulfate transporter, which mediates sulfate uptake. Provides the sulfur source for the cysteine synthesis pathway.</text>
</comment>
<dbReference type="GO" id="GO:0005886">
    <property type="term" value="C:plasma membrane"/>
    <property type="evidence" value="ECO:0007669"/>
    <property type="project" value="UniProtKB-SubCell"/>
</dbReference>
<dbReference type="EMBL" id="QZCH01000005">
    <property type="protein sequence ID" value="RJG49107.1"/>
    <property type="molecule type" value="Genomic_DNA"/>
</dbReference>
<keyword evidence="3 11" id="KW-1003">Cell membrane</keyword>
<dbReference type="NCBIfam" id="NF003433">
    <property type="entry name" value="PRK04949.1"/>
    <property type="match status" value="1"/>
</dbReference>
<dbReference type="InterPro" id="IPR050480">
    <property type="entry name" value="CysZ-like"/>
</dbReference>
<sequence>MNQSSSVISGPSSGIRFFMQGLSLICQPGLRTFVIIPLMINLVLFSVAFYALYLQIGDLVNWLMSFVPEFLTWLSYVLWPILLFSILFIFSFIFSTVANLIAAPFNGLLAEKVELHLTGQAVNDDGLAQVVKDIPRALKRELDKMWYYIPKAIGCLILFLIPVINVAAPALWFLLSCWMMAIQYVDYGFDNHKISFPSMRDTLKTRRSSNLSFGMVVTIISAIPLLNLIVMPVAVCGGTAMWVAHYRSEQTGRA</sequence>
<evidence type="ECO:0000256" key="8">
    <source>
        <dbReference type="ARBA" id="ARBA00023032"/>
    </source>
</evidence>
<evidence type="ECO:0000313" key="12">
    <source>
        <dbReference type="EMBL" id="RJG49107.1"/>
    </source>
</evidence>
<feature type="transmembrane region" description="Helical" evidence="11">
    <location>
        <begin position="76"/>
        <end position="102"/>
    </location>
</feature>
<comment type="subcellular location">
    <subcellularLocation>
        <location evidence="11">Cell inner membrane</location>
        <topology evidence="11">Multi-pass membrane protein</topology>
    </subcellularLocation>
    <subcellularLocation>
        <location evidence="1">Membrane</location>
        <topology evidence="1">Multi-pass membrane protein</topology>
    </subcellularLocation>
</comment>
<dbReference type="InterPro" id="IPR022985">
    <property type="entry name" value="Sulfate_CysZ"/>
</dbReference>
<dbReference type="PANTHER" id="PTHR37468:SF1">
    <property type="entry name" value="SULFATE TRANSPORTER CYSZ"/>
    <property type="match status" value="1"/>
</dbReference>
<evidence type="ECO:0000256" key="11">
    <source>
        <dbReference type="HAMAP-Rule" id="MF_00468"/>
    </source>
</evidence>
<evidence type="ECO:0000256" key="4">
    <source>
        <dbReference type="ARBA" id="ARBA00022519"/>
    </source>
</evidence>
<evidence type="ECO:0000256" key="5">
    <source>
        <dbReference type="ARBA" id="ARBA00022605"/>
    </source>
</evidence>
<evidence type="ECO:0000256" key="9">
    <source>
        <dbReference type="ARBA" id="ARBA00023136"/>
    </source>
</evidence>
<keyword evidence="9 11" id="KW-0472">Membrane</keyword>
<keyword evidence="2 11" id="KW-0813">Transport</keyword>
<gene>
    <name evidence="11 12" type="primary">cysZ</name>
    <name evidence="12" type="ORF">D1Z90_07005</name>
</gene>
<feature type="transmembrane region" description="Helical" evidence="11">
    <location>
        <begin position="33"/>
        <end position="56"/>
    </location>
</feature>
<keyword evidence="4 11" id="KW-0997">Cell inner membrane</keyword>
<dbReference type="GO" id="GO:0009675">
    <property type="term" value="F:high-affinity sulfate:proton symporter activity"/>
    <property type="evidence" value="ECO:0007669"/>
    <property type="project" value="TreeGrafter"/>
</dbReference>
<comment type="similarity">
    <text evidence="11">Belongs to the CysZ family.</text>
</comment>
<dbReference type="OrthoDB" id="5292355at2"/>
<keyword evidence="13" id="KW-1185">Reference proteome</keyword>